<reference evidence="4" key="1">
    <citation type="journal article" date="2021" name="Genes Genomics">
        <title>Comparative genomic analysis of Mycoplasma anatis strains.</title>
        <authorList>
            <person name="Zhou Q."/>
            <person name="Mai K."/>
            <person name="Yang D."/>
            <person name="Liu J."/>
            <person name="Yan Z."/>
            <person name="Luo C."/>
            <person name="Tan Y."/>
            <person name="Cao S."/>
            <person name="Zhou Q."/>
            <person name="Chen L."/>
            <person name="Chen F."/>
        </authorList>
    </citation>
    <scope>NUCLEOTIDE SEQUENCE</scope>
    <source>
        <strain evidence="4">DP07</strain>
    </source>
</reference>
<organism evidence="4 5">
    <name type="scientific">Mycoplasmopsis anatis</name>
    <dbReference type="NCBI Taxonomy" id="171279"/>
    <lineage>
        <taxon>Bacteria</taxon>
        <taxon>Bacillati</taxon>
        <taxon>Mycoplasmatota</taxon>
        <taxon>Mycoplasmoidales</taxon>
        <taxon>Metamycoplasmataceae</taxon>
        <taxon>Mycoplasmopsis</taxon>
    </lineage>
</organism>
<evidence type="ECO:0000313" key="5">
    <source>
        <dbReference type="Proteomes" id="UP000746160"/>
    </source>
</evidence>
<accession>A0A9Q3L5S0</accession>
<dbReference type="Pfam" id="PF07554">
    <property type="entry name" value="FIVAR"/>
    <property type="match status" value="6"/>
</dbReference>
<feature type="coiled-coil region" evidence="1">
    <location>
        <begin position="540"/>
        <end position="587"/>
    </location>
</feature>
<gene>
    <name evidence="4" type="primary">ebh</name>
    <name evidence="4" type="ORF">MADP07_00012</name>
</gene>
<evidence type="ECO:0000256" key="2">
    <source>
        <dbReference type="SAM" id="Phobius"/>
    </source>
</evidence>
<dbReference type="InterPro" id="IPR002988">
    <property type="entry name" value="GA_module"/>
</dbReference>
<evidence type="ECO:0000256" key="1">
    <source>
        <dbReference type="SAM" id="Coils"/>
    </source>
</evidence>
<feature type="transmembrane region" description="Helical" evidence="2">
    <location>
        <begin position="1365"/>
        <end position="1388"/>
    </location>
</feature>
<feature type="domain" description="Extracellular matrix-binding protein ebh GA module" evidence="3">
    <location>
        <begin position="296"/>
        <end position="357"/>
    </location>
</feature>
<feature type="coiled-coil region" evidence="1">
    <location>
        <begin position="413"/>
        <end position="495"/>
    </location>
</feature>
<dbReference type="Pfam" id="PF01468">
    <property type="entry name" value="GA"/>
    <property type="match status" value="7"/>
</dbReference>
<sequence>MKKFLIPLNITATAITTIAFSISASENNETTEANSNVESSSSTTTDLETKKKDFNNWIDTNTQVKDLNETQKTAFKEKVNAITDTETNGQDTVDSIKSKAIEISKKMSELKVIIDQYNAKKGEQNYQDSNVDVQNSFDEKIDEANKFIQTSDLIETQENDDFYVKGQQIKEAYEQLNGTTKLKSDIKSYIKQINDAEYINNAQKKSLEEYISQSMNIEDAFNRISKLHDLVVIMTQLNRSITSLVPSATKSDYYLYGNDDIKTSLDSISTEAKNLLDKDNGENKTYAEVALIQNSIISKIRELRNDYNTRLSQAKTNVNDALDKAAHLSETTKESFKQEMNSLKDPDATNELVNKINSLNEKAGMLKEKIELAQSIKSDSLYHLIDESIKTELNDSISKSQNHIDQLVSSSNNEEINLIMTELEQKIEKTKQKISEIKEKINTAKGEISNLDSLNEIQKQYFINKLSNINSLDQIEQIVQEAKSLQQGMQALKEVVTRVNEVANTSNYTESDNKDQIDGLVSEYNTILNSSLENFDSQNLNKVNELKTNLETALDSLNGDRKIQDKKDELKEKLDSEYMNLNNVQENDAIAKINQANSIQELENLDRNLRHLNYFMSKLSSELAKTQEVMKSQNYLNSDENLKNELNELVQKATLYTDKKSNDPEKLLSKEQVRELINNLNTKTSQLNGDQKAKKSAIDQINNLDSLNAAQKNNYINQINFKDSLEDVKSVLDEAKELNSSMKKLIDLVQVSEQLKNTDSYNNASEEIKSEINAILEKAKELIKSDSTHNATKVEVDKLYEQLNSSLSKLSNNTLEDKINLLRKLANEKNEVTQSNQFNNSTQTVKDSYLNAIKKAENLLNKNNPTEEEIYSSINEILNSKKQFSTSTDSSNQADLDYIQSLGNLNATEKSFFVEQIKKAANREQIENIKGQATTLNNDKTDLISQIDSLNNLSEQEKNKFKQEIINHTSELSIPVSSSYKSELDQIVLKAMKQNLLNKINNSEMLNESEKQYFTQKIQDSVNKDSLNIIEQSIDSIISKKQEVSNLITSKENLNNNEKQALLNKINARDLSQVEDLEHSLDDIINTANSINQMKQDAKNAIDSLNNIDKTQKDQLKEKISNVYEENLDSEAYSSAINSIINTSNEANKLMQQIINELSQDKTVEELNSAIQPLINKLSELDVDTTLINKVLSLANLSKDLDTKLDSFKNSDANNEEQSLTNKKALGRILVDVNHASQDNLSSTVEQLNQQISTLNTKINSLKNNAQDEININDYIIHPINSQNLKENINDNQHFIKLLEINNYEKLFDDKVSAQEKKEIISKIKNLDLSKSMYSNINKTQLMLTLKNIENKLVEPTKNNSTKTAFIAAGIVTLAVATLGISLIIMALRKKKNNK</sequence>
<dbReference type="RefSeq" id="WP_218684415.1">
    <property type="nucleotide sequence ID" value="NZ_JABZFC010000001.1"/>
</dbReference>
<proteinExistence type="predicted"/>
<name>A0A9Q3L5S0_9BACT</name>
<evidence type="ECO:0000259" key="3">
    <source>
        <dbReference type="SMART" id="SM00844"/>
    </source>
</evidence>
<feature type="domain" description="Extracellular matrix-binding protein ebh GA module" evidence="3">
    <location>
        <begin position="550"/>
        <end position="610"/>
    </location>
</feature>
<dbReference type="SMART" id="SM00844">
    <property type="entry name" value="GA"/>
    <property type="match status" value="5"/>
</dbReference>
<comment type="caution">
    <text evidence="4">The sequence shown here is derived from an EMBL/GenBank/DDBJ whole genome shotgun (WGS) entry which is preliminary data.</text>
</comment>
<feature type="coiled-coil region" evidence="1">
    <location>
        <begin position="304"/>
        <end position="376"/>
    </location>
</feature>
<evidence type="ECO:0000313" key="4">
    <source>
        <dbReference type="EMBL" id="MBW0602305.1"/>
    </source>
</evidence>
<dbReference type="Proteomes" id="UP000746160">
    <property type="component" value="Unassembled WGS sequence"/>
</dbReference>
<keyword evidence="1" id="KW-0175">Coiled coil</keyword>
<protein>
    <submittedName>
        <fullName evidence="4">Extracellular matrix-binding protein ebh</fullName>
    </submittedName>
</protein>
<dbReference type="InterPro" id="IPR020840">
    <property type="entry name" value="Extracell_matrix-bd_GA"/>
</dbReference>
<feature type="coiled-coil region" evidence="1">
    <location>
        <begin position="1238"/>
        <end position="1265"/>
    </location>
</feature>
<feature type="coiled-coil region" evidence="1">
    <location>
        <begin position="632"/>
        <end position="659"/>
    </location>
</feature>
<dbReference type="EMBL" id="JABZFG010000001">
    <property type="protein sequence ID" value="MBW0602305.1"/>
    <property type="molecule type" value="Genomic_DNA"/>
</dbReference>
<feature type="domain" description="Extracellular matrix-binding protein ebh GA module" evidence="3">
    <location>
        <begin position="680"/>
        <end position="736"/>
    </location>
</feature>
<feature type="domain" description="Extracellular matrix-binding protein ebh GA module" evidence="3">
    <location>
        <begin position="427"/>
        <end position="483"/>
    </location>
</feature>
<keyword evidence="2" id="KW-0472">Membrane</keyword>
<feature type="domain" description="Extracellular matrix-binding protein ebh GA module" evidence="3">
    <location>
        <begin position="169"/>
        <end position="228"/>
    </location>
</feature>
<keyword evidence="2" id="KW-1133">Transmembrane helix</keyword>
<keyword evidence="2" id="KW-0812">Transmembrane</keyword>